<dbReference type="Proteomes" id="UP000094578">
    <property type="component" value="Unassembled WGS sequence"/>
</dbReference>
<dbReference type="EMBL" id="MDER01000012">
    <property type="protein sequence ID" value="ODP30306.1"/>
    <property type="molecule type" value="Genomic_DNA"/>
</dbReference>
<keyword evidence="3" id="KW-0645">Protease</keyword>
<dbReference type="PANTHER" id="PTHR23402:SF1">
    <property type="entry name" value="PYROGLUTAMYL-PEPTIDASE I"/>
    <property type="match status" value="1"/>
</dbReference>
<dbReference type="GO" id="GO:0006508">
    <property type="term" value="P:proteolysis"/>
    <property type="evidence" value="ECO:0007669"/>
    <property type="project" value="UniProtKB-KW"/>
</dbReference>
<dbReference type="AlphaFoldDB" id="A0A1E3L995"/>
<comment type="catalytic activity">
    <reaction evidence="6">
        <text>Release of an N-terminal pyroglutamyl group from a polypeptide, the second amino acid generally not being Pro.</text>
        <dbReference type="EC" id="3.4.19.3"/>
    </reaction>
</comment>
<dbReference type="PATRIC" id="fig|1886670.3.peg.249"/>
<reference evidence="7 8" key="1">
    <citation type="submission" date="2016-08" db="EMBL/GenBank/DDBJ databases">
        <title>Genome sequencing of Paenibacillus sp. TI45-13ar, isolated from Korean traditional nuruk.</title>
        <authorList>
            <person name="Kim S.-J."/>
        </authorList>
    </citation>
    <scope>NUCLEOTIDE SEQUENCE [LARGE SCALE GENOMIC DNA]</scope>
    <source>
        <strain evidence="7 8">TI45-13ar</strain>
    </source>
</reference>
<evidence type="ECO:0000256" key="3">
    <source>
        <dbReference type="ARBA" id="ARBA00022670"/>
    </source>
</evidence>
<dbReference type="InterPro" id="IPR016125">
    <property type="entry name" value="Peptidase_C15-like"/>
</dbReference>
<organism evidence="7 8">
    <name type="scientific">Paenibacillus nuruki</name>
    <dbReference type="NCBI Taxonomy" id="1886670"/>
    <lineage>
        <taxon>Bacteria</taxon>
        <taxon>Bacillati</taxon>
        <taxon>Bacillota</taxon>
        <taxon>Bacilli</taxon>
        <taxon>Bacillales</taxon>
        <taxon>Paenibacillaceae</taxon>
        <taxon>Paenibacillus</taxon>
    </lineage>
</organism>
<dbReference type="CDD" id="cd00501">
    <property type="entry name" value="Peptidase_C15"/>
    <property type="match status" value="1"/>
</dbReference>
<dbReference type="SUPFAM" id="SSF53182">
    <property type="entry name" value="Pyrrolidone carboxyl peptidase (pyroglutamate aminopeptidase)"/>
    <property type="match status" value="1"/>
</dbReference>
<dbReference type="Pfam" id="PF01470">
    <property type="entry name" value="Peptidase_C15"/>
    <property type="match status" value="1"/>
</dbReference>
<evidence type="ECO:0000256" key="6">
    <source>
        <dbReference type="PROSITE-ProRule" id="PRU10077"/>
    </source>
</evidence>
<gene>
    <name evidence="7" type="ORF">PTI45_00239</name>
</gene>
<dbReference type="PRINTS" id="PR00706">
    <property type="entry name" value="PYROGLUPTASE"/>
</dbReference>
<dbReference type="InterPro" id="IPR033694">
    <property type="entry name" value="PGPEP1_Cys_AS"/>
</dbReference>
<keyword evidence="5" id="KW-0788">Thiol protease</keyword>
<sequence length="212" mass="23287">MKLLLSGFEPFGGHTINPTQSLVQAMEDHSFTDISLELHTILLPVHYDECVELLLAEVERFQPDIIIACGLAAGRTAVNLERIAVNIKDIEASSYGDNRNERPQDVPIRANGPDGLFSTLPIRQITDRLIENGIPAVISNTAGTFICNNVMYGVLDYVKQSSPGVLAGFVHFPASTEMALHKPSLPTLPINLMSRALQLIIRTTVEQLQKDN</sequence>
<name>A0A1E3L995_9BACL</name>
<protein>
    <recommendedName>
        <fullName evidence="6">Pyroglutamyl-peptidase I</fullName>
        <ecNumber evidence="6">3.4.19.3</ecNumber>
    </recommendedName>
</protein>
<dbReference type="STRING" id="1886670.PTI45_00239"/>
<dbReference type="Gene3D" id="3.40.630.20">
    <property type="entry name" value="Peptidase C15, pyroglutamyl peptidase I-like"/>
    <property type="match status" value="1"/>
</dbReference>
<comment type="caution">
    <text evidence="7">The sequence shown here is derived from an EMBL/GenBank/DDBJ whole genome shotgun (WGS) entry which is preliminary data.</text>
</comment>
<dbReference type="InterPro" id="IPR000816">
    <property type="entry name" value="Peptidase_C15"/>
</dbReference>
<evidence type="ECO:0000313" key="7">
    <source>
        <dbReference type="EMBL" id="ODP30306.1"/>
    </source>
</evidence>
<dbReference type="InterPro" id="IPR036440">
    <property type="entry name" value="Peptidase_C15-like_sf"/>
</dbReference>
<dbReference type="RefSeq" id="WP_069325735.1">
    <property type="nucleotide sequence ID" value="NZ_MDER01000012.1"/>
</dbReference>
<dbReference type="EC" id="3.4.19.3" evidence="6"/>
<evidence type="ECO:0000256" key="5">
    <source>
        <dbReference type="ARBA" id="ARBA00022807"/>
    </source>
</evidence>
<dbReference type="PIRSF" id="PIRSF015592">
    <property type="entry name" value="Prld-crbxl_pptds"/>
    <property type="match status" value="1"/>
</dbReference>
<dbReference type="GO" id="GO:0016920">
    <property type="term" value="F:pyroglutamyl-peptidase activity"/>
    <property type="evidence" value="ECO:0007669"/>
    <property type="project" value="UniProtKB-EC"/>
</dbReference>
<keyword evidence="8" id="KW-1185">Reference proteome</keyword>
<dbReference type="PROSITE" id="PS01334">
    <property type="entry name" value="PYRASE_CYS"/>
    <property type="match status" value="1"/>
</dbReference>
<accession>A0A1E3L995</accession>
<evidence type="ECO:0000256" key="2">
    <source>
        <dbReference type="ARBA" id="ARBA00022490"/>
    </source>
</evidence>
<dbReference type="GO" id="GO:0005829">
    <property type="term" value="C:cytosol"/>
    <property type="evidence" value="ECO:0007669"/>
    <property type="project" value="InterPro"/>
</dbReference>
<evidence type="ECO:0000256" key="4">
    <source>
        <dbReference type="ARBA" id="ARBA00022801"/>
    </source>
</evidence>
<comment type="similarity">
    <text evidence="1">Belongs to the peptidase C15 family.</text>
</comment>
<dbReference type="NCBIfam" id="NF009676">
    <property type="entry name" value="PRK13197.1"/>
    <property type="match status" value="1"/>
</dbReference>
<dbReference type="PANTHER" id="PTHR23402">
    <property type="entry name" value="PROTEASE FAMILY C15 PYROGLUTAMYL-PEPTIDASE I-RELATED"/>
    <property type="match status" value="1"/>
</dbReference>
<proteinExistence type="inferred from homology"/>
<keyword evidence="2" id="KW-0963">Cytoplasm</keyword>
<evidence type="ECO:0000313" key="8">
    <source>
        <dbReference type="Proteomes" id="UP000094578"/>
    </source>
</evidence>
<evidence type="ECO:0000256" key="1">
    <source>
        <dbReference type="ARBA" id="ARBA00006641"/>
    </source>
</evidence>
<feature type="active site" evidence="6">
    <location>
        <position position="147"/>
    </location>
</feature>
<keyword evidence="4 7" id="KW-0378">Hydrolase</keyword>